<dbReference type="GO" id="GO:0003968">
    <property type="term" value="F:RNA-directed RNA polymerase activity"/>
    <property type="evidence" value="ECO:0007669"/>
    <property type="project" value="UniProtKB-KW"/>
</dbReference>
<keyword evidence="1 3" id="KW-0548">Nucleotidyltransferase</keyword>
<evidence type="ECO:0000259" key="2">
    <source>
        <dbReference type="Pfam" id="PF05183"/>
    </source>
</evidence>
<dbReference type="GO" id="GO:0003723">
    <property type="term" value="F:RNA binding"/>
    <property type="evidence" value="ECO:0007669"/>
    <property type="project" value="UniProtKB-KW"/>
</dbReference>
<evidence type="ECO:0000313" key="3">
    <source>
        <dbReference type="EMBL" id="EGR31631.1"/>
    </source>
</evidence>
<evidence type="ECO:0000256" key="1">
    <source>
        <dbReference type="RuleBase" id="RU363098"/>
    </source>
</evidence>
<dbReference type="STRING" id="857967.G0QT14"/>
<keyword evidence="1 3" id="KW-0696">RNA-directed RNA polymerase</keyword>
<dbReference type="InterPro" id="IPR057596">
    <property type="entry name" value="RDRP_core"/>
</dbReference>
<dbReference type="GO" id="GO:0031380">
    <property type="term" value="C:nuclear RNA-directed RNA polymerase complex"/>
    <property type="evidence" value="ECO:0007669"/>
    <property type="project" value="TreeGrafter"/>
</dbReference>
<dbReference type="EMBL" id="GL983838">
    <property type="protein sequence ID" value="EGR31631.1"/>
    <property type="molecule type" value="Genomic_DNA"/>
</dbReference>
<gene>
    <name evidence="3" type="ORF">IMG5_105430</name>
</gene>
<dbReference type="Proteomes" id="UP000008983">
    <property type="component" value="Unassembled WGS sequence"/>
</dbReference>
<keyword evidence="1" id="KW-0694">RNA-binding</keyword>
<dbReference type="eggNOG" id="KOG0988">
    <property type="taxonomic scope" value="Eukaryota"/>
</dbReference>
<protein>
    <recommendedName>
        <fullName evidence="1">RNA-dependent RNA polymerase</fullName>
        <ecNumber evidence="1">2.7.7.48</ecNumber>
    </recommendedName>
</protein>
<dbReference type="OrthoDB" id="412229at2759"/>
<dbReference type="PANTHER" id="PTHR23079">
    <property type="entry name" value="RNA-DEPENDENT RNA POLYMERASE"/>
    <property type="match status" value="1"/>
</dbReference>
<comment type="similarity">
    <text evidence="1">Belongs to the RdRP family.</text>
</comment>
<proteinExistence type="inferred from homology"/>
<dbReference type="RefSeq" id="XP_004035117.1">
    <property type="nucleotide sequence ID" value="XM_004035069.1"/>
</dbReference>
<accession>G0QT14</accession>
<dbReference type="AlphaFoldDB" id="G0QT14"/>
<feature type="domain" description="RDRP core" evidence="2">
    <location>
        <begin position="120"/>
        <end position="519"/>
    </location>
</feature>
<organism evidence="3 4">
    <name type="scientific">Ichthyophthirius multifiliis</name>
    <name type="common">White spot disease agent</name>
    <name type="synonym">Ich</name>
    <dbReference type="NCBI Taxonomy" id="5932"/>
    <lineage>
        <taxon>Eukaryota</taxon>
        <taxon>Sar</taxon>
        <taxon>Alveolata</taxon>
        <taxon>Ciliophora</taxon>
        <taxon>Intramacronucleata</taxon>
        <taxon>Oligohymenophorea</taxon>
        <taxon>Hymenostomatida</taxon>
        <taxon>Ophryoglenina</taxon>
        <taxon>Ichthyophthirius</taxon>
    </lineage>
</organism>
<name>G0QT14_ICHMU</name>
<dbReference type="PANTHER" id="PTHR23079:SF55">
    <property type="entry name" value="RNA-DIRECTED RNA POLYMERASE"/>
    <property type="match status" value="1"/>
</dbReference>
<dbReference type="Pfam" id="PF05183">
    <property type="entry name" value="RdRP"/>
    <property type="match status" value="1"/>
</dbReference>
<sequence length="592" mass="70202">MSLKCILELNWRKQIYQIGLLSISGGVLHKQELILVGFQTKEYQKNQQLKEQAIFKKQNVQLQKRQEQVNVLVHLHHFILKKNLIFNIKKIFLVKKEKLLQMELVQFQKIQSNKYARNLIQIQPHAFKLDLLGSKGVLMQMKFIEKNTIILRNSMKKFDVLNEGDKLYIDILDMNKYRNGYLNRQVIILLKSLGIQDKIFRDLQNEFLQMLEKEGFKDANFYNLFNVDFEENLVEKNIEKLDRITVLLKKMYDEQLYRKKDPFIDGVLNSLKYRGYYILKKKCNIYVEKSARLLGILDEFNLLEENQVYANYSKDGELFQEIEGKVIVVKNPCLHPGDIRILNAVSTKNDKKYNFLKEYKNVLIFPKKGKIPIAAQIAGSDLDGDQYFICWDERLIPNKEVIPFDYDQENNKNIQQNLQNQINDQQMLDFFIDFINCENLGKIDNSHLAIADQSSFFALDFRCIQLAKLHAQAVDYAKTGVSPYVPLNLQSKQFPDYMEKSDKNQYESKSVLGYLYRQVKGLSKHKPFFQKKAVFLNLNQKVINEDLLFKFFDENKIDFKKEIEYVKNIYQIYSIKYIHVRHQIQYYNIMMN</sequence>
<comment type="catalytic activity">
    <reaction evidence="1">
        <text>RNA(n) + a ribonucleoside 5'-triphosphate = RNA(n+1) + diphosphate</text>
        <dbReference type="Rhea" id="RHEA:21248"/>
        <dbReference type="Rhea" id="RHEA-COMP:14527"/>
        <dbReference type="Rhea" id="RHEA-COMP:17342"/>
        <dbReference type="ChEBI" id="CHEBI:33019"/>
        <dbReference type="ChEBI" id="CHEBI:61557"/>
        <dbReference type="ChEBI" id="CHEBI:140395"/>
        <dbReference type="EC" id="2.7.7.48"/>
    </reaction>
</comment>
<dbReference type="OMA" id="RRIDINM"/>
<dbReference type="InParanoid" id="G0QT14"/>
<keyword evidence="4" id="KW-1185">Reference proteome</keyword>
<dbReference type="EC" id="2.7.7.48" evidence="1"/>
<reference evidence="3 4" key="1">
    <citation type="submission" date="2011-07" db="EMBL/GenBank/DDBJ databases">
        <authorList>
            <person name="Coyne R."/>
            <person name="Brami D."/>
            <person name="Johnson J."/>
            <person name="Hostetler J."/>
            <person name="Hannick L."/>
            <person name="Clark T."/>
            <person name="Cassidy-Hanley D."/>
            <person name="Inman J."/>
        </authorList>
    </citation>
    <scope>NUCLEOTIDE SEQUENCE [LARGE SCALE GENOMIC DNA]</scope>
    <source>
        <strain evidence="3 4">G5</strain>
    </source>
</reference>
<evidence type="ECO:0000313" key="4">
    <source>
        <dbReference type="Proteomes" id="UP000008983"/>
    </source>
</evidence>
<dbReference type="GO" id="GO:0030422">
    <property type="term" value="P:siRNA processing"/>
    <property type="evidence" value="ECO:0007669"/>
    <property type="project" value="TreeGrafter"/>
</dbReference>
<dbReference type="InterPro" id="IPR007855">
    <property type="entry name" value="RDRP"/>
</dbReference>
<keyword evidence="1 3" id="KW-0808">Transferase</keyword>
<dbReference type="GeneID" id="14907778"/>